<dbReference type="InterPro" id="IPR019267">
    <property type="entry name" value="CRISPR-assoc_Cas6_C"/>
</dbReference>
<dbReference type="Pfam" id="PF10040">
    <property type="entry name" value="CRISPR_Cas6"/>
    <property type="match status" value="1"/>
</dbReference>
<protein>
    <recommendedName>
        <fullName evidence="1">CRISPR-associated protein Cas6 C-terminal domain-containing protein</fullName>
    </recommendedName>
</protein>
<dbReference type="EMBL" id="ADVR01000106">
    <property type="protein sequence ID" value="EFO79708.1"/>
    <property type="molecule type" value="Genomic_DNA"/>
</dbReference>
<evidence type="ECO:0000259" key="1">
    <source>
        <dbReference type="Pfam" id="PF10040"/>
    </source>
</evidence>
<dbReference type="HOGENOM" id="CLU_050021_0_0_0"/>
<dbReference type="AlphaFoldDB" id="E1IGE2"/>
<accession>E1IGE2</accession>
<reference evidence="2 3" key="1">
    <citation type="journal article" date="2011" name="J. Bacteriol.">
        <title>Draft genome sequence of the anoxygenic filamentous phototrophic bacterium Oscillochloris trichoides subsp. DG-6.</title>
        <authorList>
            <person name="Kuznetsov B.B."/>
            <person name="Ivanovsky R.N."/>
            <person name="Keppen O.I."/>
            <person name="Sukhacheva M.V."/>
            <person name="Bumazhkin B.K."/>
            <person name="Patutina E.O."/>
            <person name="Beletsky A.V."/>
            <person name="Mardanov A.V."/>
            <person name="Baslerov R.V."/>
            <person name="Panteleeva A.N."/>
            <person name="Kolganova T.V."/>
            <person name="Ravin N.V."/>
            <person name="Skryabin K.G."/>
        </authorList>
    </citation>
    <scope>NUCLEOTIDE SEQUENCE [LARGE SCALE GENOMIC DNA]</scope>
    <source>
        <strain evidence="2 3">DG-6</strain>
    </source>
</reference>
<dbReference type="OrthoDB" id="9787241at2"/>
<dbReference type="STRING" id="765420.OSCT_2393"/>
<name>E1IGE2_9CHLR</name>
<evidence type="ECO:0000313" key="3">
    <source>
        <dbReference type="Proteomes" id="UP000054010"/>
    </source>
</evidence>
<sequence>MSLTALPVAAGTLPSIPTIALLRARLSLRLLADATLPAYKGGMLRGGFGYAFQRIACSAACRSGSQPCPTSNPCPFRIVFETPRPTEGGALHDLRDIPRPFVLGPPADQRTRYAAGEVLEFDLTLIGRGADYLPYFILSFEELGRMGLGRDMARARLERVEIMPAWHPVGAVVYQDGRSLLGGSGLPPPVTTSADIVRKAGDLPSRLRLDLRTPLRIKQRGELLRSLDPVALIQAACWRIDALATFYGAGPWGVSYRPLVEAASQIGVEHAQTGWHEWQRTSTRGHEPKTMQLGGLLGHATLTGVNEALRAVLLLGSLVHVGKACVFGHGGYGVASSF</sequence>
<dbReference type="Gene3D" id="3.30.70.1900">
    <property type="match status" value="1"/>
</dbReference>
<gene>
    <name evidence="2" type="ORF">OSCT_2393</name>
</gene>
<comment type="caution">
    <text evidence="2">The sequence shown here is derived from an EMBL/GenBank/DDBJ whole genome shotgun (WGS) entry which is preliminary data.</text>
</comment>
<evidence type="ECO:0000313" key="2">
    <source>
        <dbReference type="EMBL" id="EFO79708.1"/>
    </source>
</evidence>
<feature type="domain" description="CRISPR-associated protein Cas6 C-terminal" evidence="1">
    <location>
        <begin position="209"/>
        <end position="332"/>
    </location>
</feature>
<keyword evidence="3" id="KW-1185">Reference proteome</keyword>
<organism evidence="2 3">
    <name type="scientific">Oscillochloris trichoides DG-6</name>
    <dbReference type="NCBI Taxonomy" id="765420"/>
    <lineage>
        <taxon>Bacteria</taxon>
        <taxon>Bacillati</taxon>
        <taxon>Chloroflexota</taxon>
        <taxon>Chloroflexia</taxon>
        <taxon>Chloroflexales</taxon>
        <taxon>Chloroflexineae</taxon>
        <taxon>Oscillochloridaceae</taxon>
        <taxon>Oscillochloris</taxon>
    </lineage>
</organism>
<dbReference type="eggNOG" id="COG5551">
    <property type="taxonomic scope" value="Bacteria"/>
</dbReference>
<dbReference type="Proteomes" id="UP000054010">
    <property type="component" value="Unassembled WGS sequence"/>
</dbReference>
<proteinExistence type="predicted"/>